<dbReference type="RefSeq" id="WP_349638490.1">
    <property type="nucleotide sequence ID" value="NZ_CP090958.1"/>
</dbReference>
<dbReference type="Proteomes" id="UP001209083">
    <property type="component" value="Chromosome"/>
</dbReference>
<accession>A0ABY8QRR7</accession>
<evidence type="ECO:0000313" key="1">
    <source>
        <dbReference type="EMBL" id="WGW11700.1"/>
    </source>
</evidence>
<name>A0ABY8QRR7_9MICO</name>
<evidence type="ECO:0000313" key="2">
    <source>
        <dbReference type="Proteomes" id="UP001209083"/>
    </source>
</evidence>
<dbReference type="EMBL" id="CP090958">
    <property type="protein sequence ID" value="WGW11700.1"/>
    <property type="molecule type" value="Genomic_DNA"/>
</dbReference>
<evidence type="ECO:0008006" key="3">
    <source>
        <dbReference type="Google" id="ProtNLM"/>
    </source>
</evidence>
<organism evidence="1 2">
    <name type="scientific">Saxibacter everestensis</name>
    <dbReference type="NCBI Taxonomy" id="2909229"/>
    <lineage>
        <taxon>Bacteria</taxon>
        <taxon>Bacillati</taxon>
        <taxon>Actinomycetota</taxon>
        <taxon>Actinomycetes</taxon>
        <taxon>Micrococcales</taxon>
        <taxon>Brevibacteriaceae</taxon>
        <taxon>Saxibacter</taxon>
    </lineage>
</organism>
<gene>
    <name evidence="1" type="ORF">LWF01_16640</name>
</gene>
<proteinExistence type="predicted"/>
<reference evidence="1 2" key="1">
    <citation type="submission" date="2023-05" db="EMBL/GenBank/DDBJ databases">
        <title>Lithophilousrod everest ZFBP1038 complete genpme.</title>
        <authorList>
            <person name="Tian M."/>
        </authorList>
    </citation>
    <scope>NUCLEOTIDE SEQUENCE [LARGE SCALE GENOMIC DNA]</scope>
    <source>
        <strain evidence="1 2">ZFBP1038</strain>
    </source>
</reference>
<keyword evidence="2" id="KW-1185">Reference proteome</keyword>
<protein>
    <recommendedName>
        <fullName evidence="3">Transketolase</fullName>
    </recommendedName>
</protein>
<sequence>MDEQRVTPERIEDLADDEIFVFGSNDSGQHGAGAALLAYQRFGAVWGQGHGPMGQSYGISTMEGFELFRRNAAEFNRFASAHPELTFLLTKVGCGIAGYTEAQVAPLFAEAPPNVVKPEGW</sequence>